<reference evidence="1" key="1">
    <citation type="journal article" date="2022" name="Arch. Microbiol.">
        <title>Microbulbifer okhotskensis sp. nov., isolated from a deep bottom sediment of the Okhotsk Sea.</title>
        <authorList>
            <person name="Romanenko L."/>
            <person name="Kurilenko V."/>
            <person name="Otstavnykh N."/>
            <person name="Velansky P."/>
            <person name="Isaeva M."/>
            <person name="Mikhailov V."/>
        </authorList>
    </citation>
    <scope>NUCLEOTIDE SEQUENCE</scope>
    <source>
        <strain evidence="1">OS29</strain>
    </source>
</reference>
<gene>
    <name evidence="1" type="ORF">MO867_10480</name>
</gene>
<evidence type="ECO:0000313" key="1">
    <source>
        <dbReference type="EMBL" id="MCO1334765.1"/>
    </source>
</evidence>
<keyword evidence="2" id="KW-1185">Reference proteome</keyword>
<dbReference type="AlphaFoldDB" id="A0A9X2ENB6"/>
<dbReference type="EMBL" id="JALBWM010000037">
    <property type="protein sequence ID" value="MCO1334765.1"/>
    <property type="molecule type" value="Genomic_DNA"/>
</dbReference>
<name>A0A9X2ENB6_9GAMM</name>
<protein>
    <submittedName>
        <fullName evidence="1">Uncharacterized protein</fullName>
    </submittedName>
</protein>
<comment type="caution">
    <text evidence="1">The sequence shown here is derived from an EMBL/GenBank/DDBJ whole genome shotgun (WGS) entry which is preliminary data.</text>
</comment>
<accession>A0A9X2ENB6</accession>
<evidence type="ECO:0000313" key="2">
    <source>
        <dbReference type="Proteomes" id="UP001139028"/>
    </source>
</evidence>
<dbReference type="RefSeq" id="WP_252466393.1">
    <property type="nucleotide sequence ID" value="NZ_JALBWM010000037.1"/>
</dbReference>
<sequence length="109" mass="12423">MDKIHIALSTTQIEESVKDYTQRLSCAPCIHVLNEFALWRTETINLSIRNDPGSQTGTLRHLGWESNRTQTFSSDTDVNGILWESFNAQLQAEEINKAWSTANYHPKSN</sequence>
<proteinExistence type="predicted"/>
<organism evidence="1 2">
    <name type="scientific">Microbulbifer okhotskensis</name>
    <dbReference type="NCBI Taxonomy" id="2926617"/>
    <lineage>
        <taxon>Bacteria</taxon>
        <taxon>Pseudomonadati</taxon>
        <taxon>Pseudomonadota</taxon>
        <taxon>Gammaproteobacteria</taxon>
        <taxon>Cellvibrionales</taxon>
        <taxon>Microbulbiferaceae</taxon>
        <taxon>Microbulbifer</taxon>
    </lineage>
</organism>
<dbReference type="Proteomes" id="UP001139028">
    <property type="component" value="Unassembled WGS sequence"/>
</dbReference>